<evidence type="ECO:0000313" key="1">
    <source>
        <dbReference type="EMBL" id="JAD29995.1"/>
    </source>
</evidence>
<organism evidence="1">
    <name type="scientific">Arundo donax</name>
    <name type="common">Giant reed</name>
    <name type="synonym">Donax arundinaceus</name>
    <dbReference type="NCBI Taxonomy" id="35708"/>
    <lineage>
        <taxon>Eukaryota</taxon>
        <taxon>Viridiplantae</taxon>
        <taxon>Streptophyta</taxon>
        <taxon>Embryophyta</taxon>
        <taxon>Tracheophyta</taxon>
        <taxon>Spermatophyta</taxon>
        <taxon>Magnoliopsida</taxon>
        <taxon>Liliopsida</taxon>
        <taxon>Poales</taxon>
        <taxon>Poaceae</taxon>
        <taxon>PACMAD clade</taxon>
        <taxon>Arundinoideae</taxon>
        <taxon>Arundineae</taxon>
        <taxon>Arundo</taxon>
    </lineage>
</organism>
<dbReference type="EMBL" id="GBRH01267900">
    <property type="protein sequence ID" value="JAD29995.1"/>
    <property type="molecule type" value="Transcribed_RNA"/>
</dbReference>
<reference evidence="1" key="1">
    <citation type="submission" date="2014-09" db="EMBL/GenBank/DDBJ databases">
        <authorList>
            <person name="Magalhaes I.L.F."/>
            <person name="Oliveira U."/>
            <person name="Santos F.R."/>
            <person name="Vidigal T.H.D.A."/>
            <person name="Brescovit A.D."/>
            <person name="Santos A.J."/>
        </authorList>
    </citation>
    <scope>NUCLEOTIDE SEQUENCE</scope>
    <source>
        <tissue evidence="1">Shoot tissue taken approximately 20 cm above the soil surface</tissue>
    </source>
</reference>
<proteinExistence type="predicted"/>
<sequence>MREEPEQFVMNHDIGEDSKYCCLLKLLFWFFACILFRL</sequence>
<accession>A0A0A8YZR2</accession>
<dbReference type="AlphaFoldDB" id="A0A0A8YZR2"/>
<reference evidence="1" key="2">
    <citation type="journal article" date="2015" name="Data Brief">
        <title>Shoot transcriptome of the giant reed, Arundo donax.</title>
        <authorList>
            <person name="Barrero R.A."/>
            <person name="Guerrero F.D."/>
            <person name="Moolhuijzen P."/>
            <person name="Goolsby J.A."/>
            <person name="Tidwell J."/>
            <person name="Bellgard S.E."/>
            <person name="Bellgard M.I."/>
        </authorList>
    </citation>
    <scope>NUCLEOTIDE SEQUENCE</scope>
    <source>
        <tissue evidence="1">Shoot tissue taken approximately 20 cm above the soil surface</tissue>
    </source>
</reference>
<protein>
    <submittedName>
        <fullName evidence="1">Uncharacterized protein</fullName>
    </submittedName>
</protein>
<name>A0A0A8YZR2_ARUDO</name>